<comment type="caution">
    <text evidence="1">The sequence shown here is derived from an EMBL/GenBank/DDBJ whole genome shotgun (WGS) entry which is preliminary data.</text>
</comment>
<reference evidence="1 2" key="1">
    <citation type="submission" date="2017-12" db="EMBL/GenBank/DDBJ databases">
        <title>Comparative genomics of Botrytis spp.</title>
        <authorList>
            <person name="Valero-Jimenez C.A."/>
            <person name="Tapia P."/>
            <person name="Veloso J."/>
            <person name="Silva-Moreno E."/>
            <person name="Staats M."/>
            <person name="Valdes J.H."/>
            <person name="Van Kan J.A.L."/>
        </authorList>
    </citation>
    <scope>NUCLEOTIDE SEQUENCE [LARGE SCALE GENOMIC DNA]</scope>
    <source>
        <strain evidence="1 2">MUCL11595</strain>
    </source>
</reference>
<evidence type="ECO:0000313" key="1">
    <source>
        <dbReference type="EMBL" id="TGO60241.1"/>
    </source>
</evidence>
<keyword evidence="2" id="KW-1185">Reference proteome</keyword>
<name>A0A4Z1IF25_9HELO</name>
<dbReference type="AlphaFoldDB" id="A0A4Z1IF25"/>
<gene>
    <name evidence="1" type="ORF">BCON_0037g00410</name>
</gene>
<dbReference type="EMBL" id="PQXN01000037">
    <property type="protein sequence ID" value="TGO60241.1"/>
    <property type="molecule type" value="Genomic_DNA"/>
</dbReference>
<accession>A0A4Z1IF25</accession>
<dbReference type="Proteomes" id="UP000297527">
    <property type="component" value="Unassembled WGS sequence"/>
</dbReference>
<sequence>MNKKYLQAIWSSLWVCKRYSGVFGVVNREEGSSKRSGGGIFELATPARYGRQDTSEIWRTV</sequence>
<proteinExistence type="predicted"/>
<protein>
    <submittedName>
        <fullName evidence="1">Uncharacterized protein</fullName>
    </submittedName>
</protein>
<evidence type="ECO:0000313" key="2">
    <source>
        <dbReference type="Proteomes" id="UP000297527"/>
    </source>
</evidence>
<organism evidence="1 2">
    <name type="scientific">Botryotinia convoluta</name>
    <dbReference type="NCBI Taxonomy" id="54673"/>
    <lineage>
        <taxon>Eukaryota</taxon>
        <taxon>Fungi</taxon>
        <taxon>Dikarya</taxon>
        <taxon>Ascomycota</taxon>
        <taxon>Pezizomycotina</taxon>
        <taxon>Leotiomycetes</taxon>
        <taxon>Helotiales</taxon>
        <taxon>Sclerotiniaceae</taxon>
        <taxon>Botryotinia</taxon>
    </lineage>
</organism>